<accession>A0ABR7WDN7</accession>
<evidence type="ECO:0000313" key="2">
    <source>
        <dbReference type="EMBL" id="MBD1320890.1"/>
    </source>
</evidence>
<evidence type="ECO:0008006" key="4">
    <source>
        <dbReference type="Google" id="ProtNLM"/>
    </source>
</evidence>
<dbReference type="EMBL" id="JACWMS010000003">
    <property type="protein sequence ID" value="MBD1320890.1"/>
    <property type="molecule type" value="Genomic_DNA"/>
</dbReference>
<dbReference type="Proteomes" id="UP000602395">
    <property type="component" value="Unassembled WGS sequence"/>
</dbReference>
<gene>
    <name evidence="2" type="ORF">IDF66_14995</name>
</gene>
<dbReference type="InterPro" id="IPR023213">
    <property type="entry name" value="CAT-like_dom_sf"/>
</dbReference>
<feature type="region of interest" description="Disordered" evidence="1">
    <location>
        <begin position="195"/>
        <end position="228"/>
    </location>
</feature>
<dbReference type="Gene3D" id="3.30.559.10">
    <property type="entry name" value="Chloramphenicol acetyltransferase-like domain"/>
    <property type="match status" value="1"/>
</dbReference>
<evidence type="ECO:0000313" key="3">
    <source>
        <dbReference type="Proteomes" id="UP000602395"/>
    </source>
</evidence>
<keyword evidence="3" id="KW-1185">Reference proteome</keyword>
<dbReference type="SUPFAM" id="SSF52777">
    <property type="entry name" value="CoA-dependent acyltransferases"/>
    <property type="match status" value="1"/>
</dbReference>
<name>A0ABR7WDN7_9ACTN</name>
<dbReference type="RefSeq" id="WP_190267570.1">
    <property type="nucleotide sequence ID" value="NZ_BAABAD010000001.1"/>
</dbReference>
<organism evidence="2 3">
    <name type="scientific">Gordonia hankookensis</name>
    <dbReference type="NCBI Taxonomy" id="589403"/>
    <lineage>
        <taxon>Bacteria</taxon>
        <taxon>Bacillati</taxon>
        <taxon>Actinomycetota</taxon>
        <taxon>Actinomycetes</taxon>
        <taxon>Mycobacteriales</taxon>
        <taxon>Gordoniaceae</taxon>
        <taxon>Gordonia</taxon>
    </lineage>
</organism>
<proteinExistence type="predicted"/>
<comment type="caution">
    <text evidence="2">The sequence shown here is derived from an EMBL/GenBank/DDBJ whole genome shotgun (WGS) entry which is preliminary data.</text>
</comment>
<sequence>MTSPVERTTHDDDLFIRMDRAFAVPVLSQAIWRLTEPLTAEELDRIGRRLLDTPISRRLRRSRIPFVRDHWTSAAGTAGRAHLDPELADDEILDWIERAADVRFDLAHGPVWDLRAAPLASGGGIVTLCSSHAVGDGWLGGRAILHATGDDDSTDAQYAPATPSLHDQIRESATQLGKVGAGLVGLLRDTWSARGVAGSTEQSSEKRPVTSQSTPPPPAPTEDEVARETTIRTPLAIVSIPGDDWRSTFSASGGTSNALFLAIVTGLIVGAGRASWEDTVRLSIPMSVRPEEDTRANSTTGLTLDVPAEWSRSRDLAAIRQAAKETYRRAGTGAGRPPRLQPLIQALPDAAVAALSKNAATPLALASNGGVVDALFAGLGDPSRIGTFASRATTQGVSRERLLRLRGGLAAWFHDTGETTTLAVSGLDPVAFPTSAELCASVQKECARWGLTTIPW</sequence>
<evidence type="ECO:0000256" key="1">
    <source>
        <dbReference type="SAM" id="MobiDB-lite"/>
    </source>
</evidence>
<protein>
    <recommendedName>
        <fullName evidence="4">Diacylglycerol O-acyltransferase</fullName>
    </recommendedName>
</protein>
<reference evidence="2 3" key="1">
    <citation type="submission" date="2020-09" db="EMBL/GenBank/DDBJ databases">
        <title>Novel species in genus Gordonia.</title>
        <authorList>
            <person name="Zhang G."/>
        </authorList>
    </citation>
    <scope>NUCLEOTIDE SEQUENCE [LARGE SCALE GENOMIC DNA]</scope>
    <source>
        <strain evidence="2 3">ON-33</strain>
    </source>
</reference>